<gene>
    <name evidence="9" type="ORF">glysoja_043204</name>
</gene>
<keyword evidence="5" id="KW-1133">Transmembrane helix</keyword>
<evidence type="ECO:0000256" key="6">
    <source>
        <dbReference type="ARBA" id="ARBA00023136"/>
    </source>
</evidence>
<evidence type="ECO:0000313" key="9">
    <source>
        <dbReference type="EMBL" id="KHN24271.1"/>
    </source>
</evidence>
<evidence type="ECO:0000256" key="7">
    <source>
        <dbReference type="ARBA" id="ARBA00023265"/>
    </source>
</evidence>
<dbReference type="GO" id="GO:0016020">
    <property type="term" value="C:membrane"/>
    <property type="evidence" value="ECO:0007669"/>
    <property type="project" value="UniProtKB-SubCell"/>
</dbReference>
<accession>A0A0B2QRM2</accession>
<evidence type="ECO:0000256" key="8">
    <source>
        <dbReference type="SAM" id="MobiDB-lite"/>
    </source>
</evidence>
<evidence type="ECO:0000256" key="5">
    <source>
        <dbReference type="ARBA" id="ARBA00022989"/>
    </source>
</evidence>
<dbReference type="PANTHER" id="PTHR31942">
    <property type="entry name" value="MLO-LIKE PROTEIN 1"/>
    <property type="match status" value="1"/>
</dbReference>
<comment type="subcellular location">
    <subcellularLocation>
        <location evidence="1">Membrane</location>
        <topology evidence="1">Multi-pass membrane protein</topology>
    </subcellularLocation>
</comment>
<dbReference type="AlphaFoldDB" id="A0A0B2QRM2"/>
<keyword evidence="3" id="KW-0812">Transmembrane</keyword>
<name>A0A0B2QRM2_GLYSO</name>
<feature type="region of interest" description="Disordered" evidence="8">
    <location>
        <begin position="64"/>
        <end position="87"/>
    </location>
</feature>
<evidence type="ECO:0000256" key="1">
    <source>
        <dbReference type="ARBA" id="ARBA00004141"/>
    </source>
</evidence>
<evidence type="ECO:0000256" key="4">
    <source>
        <dbReference type="ARBA" id="ARBA00022821"/>
    </source>
</evidence>
<dbReference type="EMBL" id="KN655521">
    <property type="protein sequence ID" value="KHN24271.1"/>
    <property type="molecule type" value="Genomic_DNA"/>
</dbReference>
<dbReference type="GO" id="GO:0006952">
    <property type="term" value="P:defense response"/>
    <property type="evidence" value="ECO:0007669"/>
    <property type="project" value="UniProtKB-KW"/>
</dbReference>
<evidence type="ECO:0000256" key="2">
    <source>
        <dbReference type="ARBA" id="ARBA00006574"/>
    </source>
</evidence>
<keyword evidence="7" id="KW-0568">Pathogenesis-related protein</keyword>
<dbReference type="PANTHER" id="PTHR31942:SF84">
    <property type="entry name" value="MLO-LIKE PROTEIN 12"/>
    <property type="match status" value="1"/>
</dbReference>
<keyword evidence="6" id="KW-0472">Membrane</keyword>
<evidence type="ECO:0000256" key="3">
    <source>
        <dbReference type="ARBA" id="ARBA00022692"/>
    </source>
</evidence>
<protein>
    <submittedName>
        <fullName evidence="9">MLO-like protein 12</fullName>
    </submittedName>
</protein>
<sequence length="134" mass="15140">MKDLAIVSKGQKHKSALYESLEKVNGELMMLGFISMLLVVFQGPLSKICISQNVASMWHPCSNPKKALSKSDGKSDSDTNGGKNKLKVDKCFTTPRMTPNLGKSEHKWGLYSCFIASKYHYSHIYKQYRYVVIE</sequence>
<dbReference type="InterPro" id="IPR004326">
    <property type="entry name" value="Mlo"/>
</dbReference>
<proteinExistence type="inferred from homology"/>
<organism evidence="9">
    <name type="scientific">Glycine soja</name>
    <name type="common">Wild soybean</name>
    <dbReference type="NCBI Taxonomy" id="3848"/>
    <lineage>
        <taxon>Eukaryota</taxon>
        <taxon>Viridiplantae</taxon>
        <taxon>Streptophyta</taxon>
        <taxon>Embryophyta</taxon>
        <taxon>Tracheophyta</taxon>
        <taxon>Spermatophyta</taxon>
        <taxon>Magnoliopsida</taxon>
        <taxon>eudicotyledons</taxon>
        <taxon>Gunneridae</taxon>
        <taxon>Pentapetalae</taxon>
        <taxon>rosids</taxon>
        <taxon>fabids</taxon>
        <taxon>Fabales</taxon>
        <taxon>Fabaceae</taxon>
        <taxon>Papilionoideae</taxon>
        <taxon>50 kb inversion clade</taxon>
        <taxon>NPAAA clade</taxon>
        <taxon>indigoferoid/millettioid clade</taxon>
        <taxon>Phaseoleae</taxon>
        <taxon>Glycine</taxon>
        <taxon>Glycine subgen. Soja</taxon>
    </lineage>
</organism>
<dbReference type="Proteomes" id="UP000053555">
    <property type="component" value="Unassembled WGS sequence"/>
</dbReference>
<keyword evidence="4" id="KW-0611">Plant defense</keyword>
<dbReference type="Pfam" id="PF03094">
    <property type="entry name" value="Mlo"/>
    <property type="match status" value="1"/>
</dbReference>
<reference evidence="9" key="1">
    <citation type="submission" date="2014-07" db="EMBL/GenBank/DDBJ databases">
        <title>Identification of a novel salt tolerance gene in wild soybean by whole-genome sequencing.</title>
        <authorList>
            <person name="Lam H.-M."/>
            <person name="Qi X."/>
            <person name="Li M.-W."/>
            <person name="Liu X."/>
            <person name="Xie M."/>
            <person name="Ni M."/>
            <person name="Xu X."/>
        </authorList>
    </citation>
    <scope>NUCLEOTIDE SEQUENCE [LARGE SCALE GENOMIC DNA]</scope>
    <source>
        <tissue evidence="9">Root</tissue>
    </source>
</reference>
<comment type="similarity">
    <text evidence="2">Belongs to the MLO family.</text>
</comment>